<proteinExistence type="predicted"/>
<dbReference type="Proteomes" id="UP000034108">
    <property type="component" value="Unassembled WGS sequence"/>
</dbReference>
<accession>A0A0G0VHI2</accession>
<organism evidence="1 2">
    <name type="scientific">Candidatus Magasanikbacteria bacterium GW2011_GWC2_41_17</name>
    <dbReference type="NCBI Taxonomy" id="1619048"/>
    <lineage>
        <taxon>Bacteria</taxon>
        <taxon>Candidatus Magasanikiibacteriota</taxon>
    </lineage>
</organism>
<sequence length="112" mass="12792">MSARPVNSLVPDRVLAKAIEITGRGCILWIPNEKRLSGHVMIGDTAIRWPLEIFPERWVFFCDDNPAAMWGHACRILLITDDLVVEVRRVTKRPNDLRQNWTSPNNPFDGLA</sequence>
<protein>
    <submittedName>
        <fullName evidence="1">Uncharacterized protein</fullName>
    </submittedName>
</protein>
<dbReference type="AlphaFoldDB" id="A0A0G0VHI2"/>
<evidence type="ECO:0000313" key="2">
    <source>
        <dbReference type="Proteomes" id="UP000034108"/>
    </source>
</evidence>
<gene>
    <name evidence="1" type="ORF">UU49_C0011G0022</name>
</gene>
<dbReference type="EMBL" id="LCAV01000011">
    <property type="protein sequence ID" value="KKR99086.1"/>
    <property type="molecule type" value="Genomic_DNA"/>
</dbReference>
<reference evidence="1 2" key="1">
    <citation type="journal article" date="2015" name="Nature">
        <title>rRNA introns, odd ribosomes, and small enigmatic genomes across a large radiation of phyla.</title>
        <authorList>
            <person name="Brown C.T."/>
            <person name="Hug L.A."/>
            <person name="Thomas B.C."/>
            <person name="Sharon I."/>
            <person name="Castelle C.J."/>
            <person name="Singh A."/>
            <person name="Wilkins M.J."/>
            <person name="Williams K.H."/>
            <person name="Banfield J.F."/>
        </authorList>
    </citation>
    <scope>NUCLEOTIDE SEQUENCE [LARGE SCALE GENOMIC DNA]</scope>
</reference>
<evidence type="ECO:0000313" key="1">
    <source>
        <dbReference type="EMBL" id="KKR99086.1"/>
    </source>
</evidence>
<name>A0A0G0VHI2_9BACT</name>
<comment type="caution">
    <text evidence="1">The sequence shown here is derived from an EMBL/GenBank/DDBJ whole genome shotgun (WGS) entry which is preliminary data.</text>
</comment>